<dbReference type="Gramene" id="rna25822">
    <property type="protein sequence ID" value="RHN63153.1"/>
    <property type="gene ID" value="gene25822"/>
</dbReference>
<dbReference type="AlphaFoldDB" id="A0A396IEC1"/>
<proteinExistence type="predicted"/>
<comment type="caution">
    <text evidence="2">The sequence shown here is derived from an EMBL/GenBank/DDBJ whole genome shotgun (WGS) entry which is preliminary data.</text>
</comment>
<keyword evidence="1" id="KW-0812">Transmembrane</keyword>
<reference evidence="3" key="1">
    <citation type="journal article" date="2018" name="Nat. Plants">
        <title>Whole-genome landscape of Medicago truncatula symbiotic genes.</title>
        <authorList>
            <person name="Pecrix Y."/>
            <person name="Staton S.E."/>
            <person name="Sallet E."/>
            <person name="Lelandais-Briere C."/>
            <person name="Moreau S."/>
            <person name="Carrere S."/>
            <person name="Blein T."/>
            <person name="Jardinaud M.F."/>
            <person name="Latrasse D."/>
            <person name="Zouine M."/>
            <person name="Zahm M."/>
            <person name="Kreplak J."/>
            <person name="Mayjonade B."/>
            <person name="Satge C."/>
            <person name="Perez M."/>
            <person name="Cauet S."/>
            <person name="Marande W."/>
            <person name="Chantry-Darmon C."/>
            <person name="Lopez-Roques C."/>
            <person name="Bouchez O."/>
            <person name="Berard A."/>
            <person name="Debelle F."/>
            <person name="Munos S."/>
            <person name="Bendahmane A."/>
            <person name="Berges H."/>
            <person name="Niebel A."/>
            <person name="Buitink J."/>
            <person name="Frugier F."/>
            <person name="Benhamed M."/>
            <person name="Crespi M."/>
            <person name="Gouzy J."/>
            <person name="Gamas P."/>
        </authorList>
    </citation>
    <scope>NUCLEOTIDE SEQUENCE [LARGE SCALE GENOMIC DNA]</scope>
    <source>
        <strain evidence="3">cv. Jemalong A17</strain>
    </source>
</reference>
<evidence type="ECO:0000256" key="1">
    <source>
        <dbReference type="SAM" id="Phobius"/>
    </source>
</evidence>
<keyword evidence="1" id="KW-0472">Membrane</keyword>
<keyword evidence="1" id="KW-1133">Transmembrane helix</keyword>
<sequence>MGFWSYKSWPLFSIMLQWYCGGLMTLIPMPLEMVKTVPEKHSPMKKARKSQTLKNH</sequence>
<evidence type="ECO:0008006" key="4">
    <source>
        <dbReference type="Google" id="ProtNLM"/>
    </source>
</evidence>
<organism evidence="2 3">
    <name type="scientific">Medicago truncatula</name>
    <name type="common">Barrel medic</name>
    <name type="synonym">Medicago tribuloides</name>
    <dbReference type="NCBI Taxonomy" id="3880"/>
    <lineage>
        <taxon>Eukaryota</taxon>
        <taxon>Viridiplantae</taxon>
        <taxon>Streptophyta</taxon>
        <taxon>Embryophyta</taxon>
        <taxon>Tracheophyta</taxon>
        <taxon>Spermatophyta</taxon>
        <taxon>Magnoliopsida</taxon>
        <taxon>eudicotyledons</taxon>
        <taxon>Gunneridae</taxon>
        <taxon>Pentapetalae</taxon>
        <taxon>rosids</taxon>
        <taxon>fabids</taxon>
        <taxon>Fabales</taxon>
        <taxon>Fabaceae</taxon>
        <taxon>Papilionoideae</taxon>
        <taxon>50 kb inversion clade</taxon>
        <taxon>NPAAA clade</taxon>
        <taxon>Hologalegina</taxon>
        <taxon>IRL clade</taxon>
        <taxon>Trifolieae</taxon>
        <taxon>Medicago</taxon>
    </lineage>
</organism>
<protein>
    <recommendedName>
        <fullName evidence="4">Transmembrane protein</fullName>
    </recommendedName>
</protein>
<dbReference type="Proteomes" id="UP000265566">
    <property type="component" value="Chromosome 4"/>
</dbReference>
<name>A0A396IEC1_MEDTR</name>
<gene>
    <name evidence="2" type="ORF">MtrunA17_Chr4g0055221</name>
</gene>
<dbReference type="EMBL" id="PSQE01000004">
    <property type="protein sequence ID" value="RHN63153.1"/>
    <property type="molecule type" value="Genomic_DNA"/>
</dbReference>
<feature type="transmembrane region" description="Helical" evidence="1">
    <location>
        <begin position="12"/>
        <end position="31"/>
    </location>
</feature>
<evidence type="ECO:0000313" key="2">
    <source>
        <dbReference type="EMBL" id="RHN63153.1"/>
    </source>
</evidence>
<accession>A0A396IEC1</accession>
<evidence type="ECO:0000313" key="3">
    <source>
        <dbReference type="Proteomes" id="UP000265566"/>
    </source>
</evidence>